<dbReference type="PANTHER" id="PTHR31142:SF26">
    <property type="entry name" value="THH1_TOM1_TOM3 DOMAIN-CONTAINING PROTEIN"/>
    <property type="match status" value="1"/>
</dbReference>
<feature type="transmembrane region" description="Helical" evidence="7">
    <location>
        <begin position="225"/>
        <end position="248"/>
    </location>
</feature>
<feature type="transmembrane region" description="Helical" evidence="7">
    <location>
        <begin position="191"/>
        <end position="213"/>
    </location>
</feature>
<organism evidence="9 10">
    <name type="scientific">Citrus x changshan-huyou</name>
    <dbReference type="NCBI Taxonomy" id="2935761"/>
    <lineage>
        <taxon>Eukaryota</taxon>
        <taxon>Viridiplantae</taxon>
        <taxon>Streptophyta</taxon>
        <taxon>Embryophyta</taxon>
        <taxon>Tracheophyta</taxon>
        <taxon>Spermatophyta</taxon>
        <taxon>Magnoliopsida</taxon>
        <taxon>eudicotyledons</taxon>
        <taxon>Gunneridae</taxon>
        <taxon>Pentapetalae</taxon>
        <taxon>rosids</taxon>
        <taxon>malvids</taxon>
        <taxon>Sapindales</taxon>
        <taxon>Rutaceae</taxon>
        <taxon>Aurantioideae</taxon>
        <taxon>Citrus</taxon>
    </lineage>
</organism>
<dbReference type="EMBL" id="JBCGBO010000007">
    <property type="protein sequence ID" value="KAK9188028.1"/>
    <property type="molecule type" value="Genomic_DNA"/>
</dbReference>
<gene>
    <name evidence="9" type="ORF">WN944_019427</name>
</gene>
<feature type="domain" description="THH1/TOM1/TOM3" evidence="8">
    <location>
        <begin position="156"/>
        <end position="299"/>
    </location>
</feature>
<keyword evidence="10" id="KW-1185">Reference proteome</keyword>
<sequence length="396" mass="43856">MVLESSIFNCYPPSLLVPNLALASVDGFLALVAFYQVLHLMIASSNLGYFIYFISTLLATCDGWLCWSHACGFILMASPNILFIAAFLLLLSFWVDLCHQANDEEDDDDENSSQQALLDNLISKSGRSNTGGRRKCCPFQGIHVGSRQKFVIVVVLLIFILMISFAIIIWIGAGKNPIDSSVVAQVYVDFFAAAILLLGGALGSYGLLLFLKLRKVRSERASLEMWKVAGLAVVSVICFSSSAMVAILTNIPLSYHWNLMKMSGLKPLVLLILYYFMGSSVPSAFVLWVMRELPPPVADNTQEQSRVIAFIHSESAGMHHPRNWATATSLKNEILKHQSAIILLSGVVTIKMDRTILLFTTEEEKLLMRIAECKFAVVVRVLRADSYFRKASISPS</sequence>
<proteinExistence type="inferred from homology"/>
<feature type="transmembrane region" description="Helical" evidence="7">
    <location>
        <begin position="268"/>
        <end position="290"/>
    </location>
</feature>
<dbReference type="PANTHER" id="PTHR31142">
    <property type="entry name" value="TOBAMOVIRUS MULTIPLICATION PROTEIN 1-LIKE ISOFORM X1"/>
    <property type="match status" value="1"/>
</dbReference>
<evidence type="ECO:0000256" key="6">
    <source>
        <dbReference type="ARBA" id="ARBA00023136"/>
    </source>
</evidence>
<dbReference type="InterPro" id="IPR040226">
    <property type="entry name" value="THH1/TOM1/TOM3"/>
</dbReference>
<reference evidence="9 10" key="1">
    <citation type="submission" date="2024-05" db="EMBL/GenBank/DDBJ databases">
        <title>Haplotype-resolved chromosome-level genome assembly of Huyou (Citrus changshanensis).</title>
        <authorList>
            <person name="Miao C."/>
            <person name="Chen W."/>
            <person name="Wu Y."/>
            <person name="Wang L."/>
            <person name="Zhao S."/>
            <person name="Grierson D."/>
            <person name="Xu C."/>
            <person name="Chen K."/>
        </authorList>
    </citation>
    <scope>NUCLEOTIDE SEQUENCE [LARGE SCALE GENOMIC DNA]</scope>
    <source>
        <strain evidence="9">01-14</strain>
        <tissue evidence="9">Leaf</tissue>
    </source>
</reference>
<feature type="transmembrane region" description="Helical" evidence="7">
    <location>
        <begin position="49"/>
        <end position="67"/>
    </location>
</feature>
<comment type="caution">
    <text evidence="9">The sequence shown here is derived from an EMBL/GenBank/DDBJ whole genome shotgun (WGS) entry which is preliminary data.</text>
</comment>
<feature type="transmembrane region" description="Helical" evidence="7">
    <location>
        <begin position="20"/>
        <end position="42"/>
    </location>
</feature>
<dbReference type="Pfam" id="PF06454">
    <property type="entry name" value="THH1_TOM1-3_dom"/>
    <property type="match status" value="1"/>
</dbReference>
<dbReference type="InterPro" id="IPR009457">
    <property type="entry name" value="THH1/TOM1/TOM3_dom"/>
</dbReference>
<dbReference type="Proteomes" id="UP001428341">
    <property type="component" value="Unassembled WGS sequence"/>
</dbReference>
<keyword evidence="4 7" id="KW-0812">Transmembrane</keyword>
<evidence type="ECO:0000256" key="7">
    <source>
        <dbReference type="SAM" id="Phobius"/>
    </source>
</evidence>
<dbReference type="AlphaFoldDB" id="A0AAP0QFU6"/>
<comment type="subcellular location">
    <subcellularLocation>
        <location evidence="1">Vacuole membrane</location>
        <topology evidence="1">Multi-pass membrane protein</topology>
    </subcellularLocation>
</comment>
<keyword evidence="3" id="KW-0926">Vacuole</keyword>
<keyword evidence="5 7" id="KW-1133">Transmembrane helix</keyword>
<dbReference type="GO" id="GO:0005774">
    <property type="term" value="C:vacuolar membrane"/>
    <property type="evidence" value="ECO:0007669"/>
    <property type="project" value="UniProtKB-SubCell"/>
</dbReference>
<evidence type="ECO:0000256" key="3">
    <source>
        <dbReference type="ARBA" id="ARBA00022554"/>
    </source>
</evidence>
<evidence type="ECO:0000313" key="9">
    <source>
        <dbReference type="EMBL" id="KAK9188028.1"/>
    </source>
</evidence>
<comment type="similarity">
    <text evidence="2">Belongs to the plant tobamovirus multiplication TOM1 protein family.</text>
</comment>
<evidence type="ECO:0000313" key="10">
    <source>
        <dbReference type="Proteomes" id="UP001428341"/>
    </source>
</evidence>
<feature type="transmembrane region" description="Helical" evidence="7">
    <location>
        <begin position="150"/>
        <end position="171"/>
    </location>
</feature>
<evidence type="ECO:0000256" key="5">
    <source>
        <dbReference type="ARBA" id="ARBA00022989"/>
    </source>
</evidence>
<keyword evidence="6 7" id="KW-0472">Membrane</keyword>
<feature type="transmembrane region" description="Helical" evidence="7">
    <location>
        <begin position="73"/>
        <end position="95"/>
    </location>
</feature>
<evidence type="ECO:0000256" key="4">
    <source>
        <dbReference type="ARBA" id="ARBA00022692"/>
    </source>
</evidence>
<evidence type="ECO:0000256" key="1">
    <source>
        <dbReference type="ARBA" id="ARBA00004128"/>
    </source>
</evidence>
<evidence type="ECO:0000256" key="2">
    <source>
        <dbReference type="ARBA" id="ARBA00006779"/>
    </source>
</evidence>
<name>A0AAP0QFU6_9ROSI</name>
<evidence type="ECO:0000259" key="8">
    <source>
        <dbReference type="Pfam" id="PF06454"/>
    </source>
</evidence>
<protein>
    <recommendedName>
        <fullName evidence="8">THH1/TOM1/TOM3 domain-containing protein</fullName>
    </recommendedName>
</protein>
<accession>A0AAP0QFU6</accession>